<evidence type="ECO:0000256" key="7">
    <source>
        <dbReference type="ARBA" id="ARBA00023004"/>
    </source>
</evidence>
<protein>
    <submittedName>
        <fullName evidence="11">Tetrathionate reductase subunit A</fullName>
        <ecNumber evidence="11">1.8.-.-</ecNumber>
    </submittedName>
</protein>
<dbReference type="Proteomes" id="UP000425916">
    <property type="component" value="Chromosome"/>
</dbReference>
<organism evidence="11 12">
    <name type="scientific">Neomoorella glycerini</name>
    <dbReference type="NCBI Taxonomy" id="55779"/>
    <lineage>
        <taxon>Bacteria</taxon>
        <taxon>Bacillati</taxon>
        <taxon>Bacillota</taxon>
        <taxon>Clostridia</taxon>
        <taxon>Neomoorellales</taxon>
        <taxon>Neomoorellaceae</taxon>
        <taxon>Neomoorella</taxon>
    </lineage>
</organism>
<dbReference type="RefSeq" id="WP_156274609.1">
    <property type="nucleotide sequence ID" value="NZ_CP046244.1"/>
</dbReference>
<dbReference type="PROSITE" id="PS51318">
    <property type="entry name" value="TAT"/>
    <property type="match status" value="1"/>
</dbReference>
<dbReference type="InterPro" id="IPR006963">
    <property type="entry name" value="Mopterin_OxRdtase_4Fe-4S_dom"/>
</dbReference>
<dbReference type="Gene3D" id="2.40.40.20">
    <property type="match status" value="1"/>
</dbReference>
<evidence type="ECO:0000256" key="4">
    <source>
        <dbReference type="ARBA" id="ARBA00022723"/>
    </source>
</evidence>
<reference evidence="11 12" key="1">
    <citation type="submission" date="2019-11" db="EMBL/GenBank/DDBJ databases">
        <title>Genome sequence of Moorella glycerini DSM11254.</title>
        <authorList>
            <person name="Poehlein A."/>
            <person name="Boeer T."/>
            <person name="Daniel R."/>
        </authorList>
    </citation>
    <scope>NUCLEOTIDE SEQUENCE [LARGE SCALE GENOMIC DNA]</scope>
    <source>
        <strain evidence="11 12">DSM 11254</strain>
    </source>
</reference>
<keyword evidence="3" id="KW-0500">Molybdenum</keyword>
<dbReference type="SMART" id="SM00926">
    <property type="entry name" value="Molybdop_Fe4S4"/>
    <property type="match status" value="1"/>
</dbReference>
<dbReference type="InterPro" id="IPR006657">
    <property type="entry name" value="MoPterin_dinucl-bd_dom"/>
</dbReference>
<evidence type="ECO:0000256" key="9">
    <source>
        <dbReference type="SAM" id="SignalP"/>
    </source>
</evidence>
<dbReference type="InterPro" id="IPR050612">
    <property type="entry name" value="Prok_Mopterin_Oxidored"/>
</dbReference>
<keyword evidence="5 9" id="KW-0732">Signal</keyword>
<dbReference type="SUPFAM" id="SSF50692">
    <property type="entry name" value="ADC-like"/>
    <property type="match status" value="1"/>
</dbReference>
<accession>A0A6I5ZU60</accession>
<evidence type="ECO:0000256" key="1">
    <source>
        <dbReference type="ARBA" id="ARBA00010312"/>
    </source>
</evidence>
<dbReference type="InterPro" id="IPR037946">
    <property type="entry name" value="MopB_CT_Tetrathionate"/>
</dbReference>
<dbReference type="Pfam" id="PF00384">
    <property type="entry name" value="Molybdopterin"/>
    <property type="match status" value="1"/>
</dbReference>
<feature type="domain" description="4Fe-4S Mo/W bis-MGD-type" evidence="10">
    <location>
        <begin position="55"/>
        <end position="128"/>
    </location>
</feature>
<dbReference type="CDD" id="cd02780">
    <property type="entry name" value="MopB_CT_Tetrathionate_Arsenate-R"/>
    <property type="match status" value="1"/>
</dbReference>
<keyword evidence="8" id="KW-0411">Iron-sulfur</keyword>
<evidence type="ECO:0000256" key="3">
    <source>
        <dbReference type="ARBA" id="ARBA00022505"/>
    </source>
</evidence>
<evidence type="ECO:0000256" key="8">
    <source>
        <dbReference type="ARBA" id="ARBA00023014"/>
    </source>
</evidence>
<name>A0A6I5ZU60_9FIRM</name>
<dbReference type="InterPro" id="IPR006656">
    <property type="entry name" value="Mopterin_OxRdtase"/>
</dbReference>
<evidence type="ECO:0000313" key="12">
    <source>
        <dbReference type="Proteomes" id="UP000425916"/>
    </source>
</evidence>
<sequence length="1052" mass="115192">MSIKIGRREFLKTSALLGGAALLAAEAPSMAGQKGSVAASPKGNQDGQYDLARAENMVYGVCLQCNTQCTLKGKLSNGVLVKLDGNPYSPVNYYPQIPYNTSPEVAAKIDGRLCPKGQAGVQTLYDPYRIVKVLKRNGPRGSNRWRTIPFDQAIKEIVNGGKLFAEIGEDRIVPGFKDVFALKDPAVFKAMAEDAARVAKKEMSLADFKTKHAANLDLLLDPDHPDLGPKNNQFVFMAGRIEPGRSDWTKRFVLNSFGSVNWFEHTTICEQSHHVAYKWAAAQYSDGKWTPGPTHMKPDFRWSRFVIFWGTGAFEANFGPTPMAEQITRSLVEKGLKIAVVDPRFSKTAAHAHWWIPVKPGGDLALALAMIQWIIDNKRYDSKALENANLAAAAKDGEKSWTNATWLVKIDPDGQPGAFLRASEAGLADAEKGKDLFVVSRNGQLVAVNPEDKDKPVEGDLFVTTEVNGIKVKSALTILKEQASSRNLEDLAAEAGIPADAIVNLAREFTSYGKQAAIDFYRGAVQHTNGYYTAQAIIILNLLIGNMDWRGGLTAGGGSWAAGGGKPGQPFDLGKMHTGKITPWGIKLTREGAYYDRSTLFNGFPAERPWFPLTSDVYQEIIPAAGAGYPYPIKILWLHMGTPVLAAPAGAEQIKILCDTERIPLFIADDIVIGETSMYADYIFPDLTYLERWAFLGAPPSTTTKVTKFRQPIAAPIPETVKVFGEEMPVSVEAVMLAIAEALGLPGYGKDGFAPGWDFKRPEDYYLKAAANLAYGDKPGEEVPDADDRELAVFKAARRHLPPAVFNEAAWRRAVGEDRWRKTVYVLNRGGRFEDAANTSASKYVEHPFGKLMNIYVEPVATTRDSITGKLFAGVPQLEPIRNSDGTPVQDEDYPLHLITFKEIFGGQSRTAGNYWGQVALLPQNFVLMHRSDGARLGLRDGDRVKLISRTNPDGKLDLGPASVEAVQGKVKLIEGIRPGVIAASWHYGHWAYGARDVVIDGRVVKGDARRRGGLCPNPVMLLDTRMKTTCLTDPIGGSASFYDTKVKVQKV</sequence>
<dbReference type="Gene3D" id="3.40.50.740">
    <property type="match status" value="1"/>
</dbReference>
<dbReference type="AlphaFoldDB" id="A0A6I5ZU60"/>
<keyword evidence="2" id="KW-0004">4Fe-4S</keyword>
<keyword evidence="6 11" id="KW-0560">Oxidoreductase</keyword>
<dbReference type="Gene3D" id="3.30.200.210">
    <property type="match status" value="1"/>
</dbReference>
<feature type="chain" id="PRO_5039553283" evidence="9">
    <location>
        <begin position="32"/>
        <end position="1052"/>
    </location>
</feature>
<evidence type="ECO:0000256" key="2">
    <source>
        <dbReference type="ARBA" id="ARBA00022485"/>
    </source>
</evidence>
<keyword evidence="7" id="KW-0408">Iron</keyword>
<dbReference type="Pfam" id="PF01568">
    <property type="entry name" value="Molydop_binding"/>
    <property type="match status" value="1"/>
</dbReference>
<comment type="similarity">
    <text evidence="1">Belongs to the prokaryotic molybdopterin-containing oxidoreductase family.</text>
</comment>
<dbReference type="GO" id="GO:0043546">
    <property type="term" value="F:molybdopterin cofactor binding"/>
    <property type="evidence" value="ECO:0007669"/>
    <property type="project" value="InterPro"/>
</dbReference>
<keyword evidence="12" id="KW-1185">Reference proteome</keyword>
<dbReference type="GO" id="GO:0016491">
    <property type="term" value="F:oxidoreductase activity"/>
    <property type="evidence" value="ECO:0007669"/>
    <property type="project" value="UniProtKB-KW"/>
</dbReference>
<dbReference type="Pfam" id="PF04879">
    <property type="entry name" value="Molybdop_Fe4S4"/>
    <property type="match status" value="1"/>
</dbReference>
<dbReference type="OrthoDB" id="9810782at2"/>
<proteinExistence type="inferred from homology"/>
<dbReference type="Gene3D" id="3.40.228.10">
    <property type="entry name" value="Dimethylsulfoxide Reductase, domain 2"/>
    <property type="match status" value="1"/>
</dbReference>
<gene>
    <name evidence="11" type="primary">ttrA_1</name>
    <name evidence="11" type="ORF">MGLY_27030</name>
</gene>
<dbReference type="GO" id="GO:0051539">
    <property type="term" value="F:4 iron, 4 sulfur cluster binding"/>
    <property type="evidence" value="ECO:0007669"/>
    <property type="project" value="UniProtKB-KW"/>
</dbReference>
<dbReference type="InterPro" id="IPR009010">
    <property type="entry name" value="Asp_de-COase-like_dom_sf"/>
</dbReference>
<evidence type="ECO:0000259" key="10">
    <source>
        <dbReference type="PROSITE" id="PS51669"/>
    </source>
</evidence>
<feature type="signal peptide" evidence="9">
    <location>
        <begin position="1"/>
        <end position="31"/>
    </location>
</feature>
<evidence type="ECO:0000256" key="5">
    <source>
        <dbReference type="ARBA" id="ARBA00022729"/>
    </source>
</evidence>
<dbReference type="PROSITE" id="PS51669">
    <property type="entry name" value="4FE4S_MOW_BIS_MGD"/>
    <property type="match status" value="1"/>
</dbReference>
<dbReference type="EMBL" id="CP046244">
    <property type="protein sequence ID" value="QGP93296.1"/>
    <property type="molecule type" value="Genomic_DNA"/>
</dbReference>
<dbReference type="SUPFAM" id="SSF53706">
    <property type="entry name" value="Formate dehydrogenase/DMSO reductase, domains 1-3"/>
    <property type="match status" value="1"/>
</dbReference>
<dbReference type="GO" id="GO:0046872">
    <property type="term" value="F:metal ion binding"/>
    <property type="evidence" value="ECO:0007669"/>
    <property type="project" value="UniProtKB-KW"/>
</dbReference>
<dbReference type="EC" id="1.8.-.-" evidence="11"/>
<dbReference type="PANTHER" id="PTHR43742:SF9">
    <property type="entry name" value="TETRATHIONATE REDUCTASE SUBUNIT A"/>
    <property type="match status" value="1"/>
</dbReference>
<dbReference type="InterPro" id="IPR006311">
    <property type="entry name" value="TAT_signal"/>
</dbReference>
<dbReference type="PANTHER" id="PTHR43742">
    <property type="entry name" value="TRIMETHYLAMINE-N-OXIDE REDUCTASE"/>
    <property type="match status" value="1"/>
</dbReference>
<evidence type="ECO:0000256" key="6">
    <source>
        <dbReference type="ARBA" id="ARBA00023002"/>
    </source>
</evidence>
<evidence type="ECO:0000313" key="11">
    <source>
        <dbReference type="EMBL" id="QGP93296.1"/>
    </source>
</evidence>
<keyword evidence="4" id="KW-0479">Metal-binding</keyword>